<dbReference type="Ensembl" id="ENSNMLT00000044429.1">
    <property type="protein sequence ID" value="ENSNMLP00000039928.1"/>
    <property type="gene ID" value="ENSNMLG00000024581.1"/>
</dbReference>
<dbReference type="Pfam" id="PF05577">
    <property type="entry name" value="Peptidase_S28"/>
    <property type="match status" value="1"/>
</dbReference>
<evidence type="ECO:0000313" key="6">
    <source>
        <dbReference type="Ensembl" id="ENSNMLP00000039928.1"/>
    </source>
</evidence>
<dbReference type="Proteomes" id="UP000694523">
    <property type="component" value="Unplaced"/>
</dbReference>
<comment type="similarity">
    <text evidence="1">Belongs to the peptidase S28 family.</text>
</comment>
<dbReference type="GO" id="GO:0006508">
    <property type="term" value="P:proteolysis"/>
    <property type="evidence" value="ECO:0007669"/>
    <property type="project" value="UniProtKB-KW"/>
</dbReference>
<dbReference type="GO" id="GO:0005764">
    <property type="term" value="C:lysosome"/>
    <property type="evidence" value="ECO:0007669"/>
    <property type="project" value="TreeGrafter"/>
</dbReference>
<evidence type="ECO:0000256" key="5">
    <source>
        <dbReference type="ARBA" id="ARBA00023180"/>
    </source>
</evidence>
<dbReference type="PANTHER" id="PTHR11010:SF11">
    <property type="entry name" value="THYMUS-SPECIFIC SERINE PROTEASE"/>
    <property type="match status" value="1"/>
</dbReference>
<dbReference type="GO" id="GO:0008239">
    <property type="term" value="F:dipeptidyl-peptidase activity"/>
    <property type="evidence" value="ECO:0007669"/>
    <property type="project" value="TreeGrafter"/>
</dbReference>
<sequence length="169" mass="19001">MGEKDNFSHNGQGHCLDVSHEAAVKELMDTTCERGGQRQWLYQTCAELLVSVLWDANPQRVHQTLLRAVRMSQDALLQHIAFTNAYYGADHPGTSRVLYVNGGVDPWHTLSVIRDGTGERGETVFIMDTAHCADMSNQRSSDRRSLREARQEIGRRVSSWLKMAALNST</sequence>
<evidence type="ECO:0000313" key="7">
    <source>
        <dbReference type="Proteomes" id="UP000694523"/>
    </source>
</evidence>
<reference evidence="6" key="1">
    <citation type="submission" date="2025-08" db="UniProtKB">
        <authorList>
            <consortium name="Ensembl"/>
        </authorList>
    </citation>
    <scope>IDENTIFICATION</scope>
</reference>
<dbReference type="Gene3D" id="3.40.50.1820">
    <property type="entry name" value="alpha/beta hydrolase"/>
    <property type="match status" value="1"/>
</dbReference>
<evidence type="ECO:0008006" key="8">
    <source>
        <dbReference type="Google" id="ProtNLM"/>
    </source>
</evidence>
<keyword evidence="7" id="KW-1185">Reference proteome</keyword>
<evidence type="ECO:0000256" key="1">
    <source>
        <dbReference type="ARBA" id="ARBA00011079"/>
    </source>
</evidence>
<dbReference type="GO" id="GO:0070008">
    <property type="term" value="F:serine-type exopeptidase activity"/>
    <property type="evidence" value="ECO:0007669"/>
    <property type="project" value="InterPro"/>
</dbReference>
<keyword evidence="5" id="KW-0325">Glycoprotein</keyword>
<dbReference type="GO" id="GO:0005768">
    <property type="term" value="C:endosome"/>
    <property type="evidence" value="ECO:0007669"/>
    <property type="project" value="TreeGrafter"/>
</dbReference>
<evidence type="ECO:0000256" key="4">
    <source>
        <dbReference type="ARBA" id="ARBA00022801"/>
    </source>
</evidence>
<keyword evidence="4" id="KW-0378">Hydrolase</keyword>
<dbReference type="InterPro" id="IPR008758">
    <property type="entry name" value="Peptidase_S28"/>
</dbReference>
<dbReference type="PANTHER" id="PTHR11010">
    <property type="entry name" value="PROTEASE S28 PRO-X CARBOXYPEPTIDASE-RELATED"/>
    <property type="match status" value="1"/>
</dbReference>
<keyword evidence="2" id="KW-0645">Protease</keyword>
<evidence type="ECO:0000256" key="3">
    <source>
        <dbReference type="ARBA" id="ARBA00022729"/>
    </source>
</evidence>
<name>A0A8C6WY12_9GOBI</name>
<dbReference type="InterPro" id="IPR042269">
    <property type="entry name" value="Ser_carbopepase_S28_SKS"/>
</dbReference>
<dbReference type="AlphaFoldDB" id="A0A8C6WY12"/>
<proteinExistence type="inferred from homology"/>
<keyword evidence="3" id="KW-0732">Signal</keyword>
<reference evidence="6" key="2">
    <citation type="submission" date="2025-09" db="UniProtKB">
        <authorList>
            <consortium name="Ensembl"/>
        </authorList>
    </citation>
    <scope>IDENTIFICATION</scope>
</reference>
<evidence type="ECO:0000256" key="2">
    <source>
        <dbReference type="ARBA" id="ARBA00022670"/>
    </source>
</evidence>
<organism evidence="6 7">
    <name type="scientific">Neogobius melanostomus</name>
    <name type="common">round goby</name>
    <dbReference type="NCBI Taxonomy" id="47308"/>
    <lineage>
        <taxon>Eukaryota</taxon>
        <taxon>Metazoa</taxon>
        <taxon>Chordata</taxon>
        <taxon>Craniata</taxon>
        <taxon>Vertebrata</taxon>
        <taxon>Euteleostomi</taxon>
        <taxon>Actinopterygii</taxon>
        <taxon>Neopterygii</taxon>
        <taxon>Teleostei</taxon>
        <taxon>Neoteleostei</taxon>
        <taxon>Acanthomorphata</taxon>
        <taxon>Gobiaria</taxon>
        <taxon>Gobiiformes</taxon>
        <taxon>Gobioidei</taxon>
        <taxon>Gobiidae</taxon>
        <taxon>Benthophilinae</taxon>
        <taxon>Neogobiini</taxon>
        <taxon>Neogobius</taxon>
    </lineage>
</organism>
<dbReference type="Gene3D" id="1.20.120.980">
    <property type="entry name" value="Serine carboxypeptidase S28, SKS domain"/>
    <property type="match status" value="1"/>
</dbReference>
<accession>A0A8C6WY12</accession>
<protein>
    <recommendedName>
        <fullName evidence="8">Thymus-specific serine protease</fullName>
    </recommendedName>
</protein>
<dbReference type="InterPro" id="IPR029058">
    <property type="entry name" value="AB_hydrolase_fold"/>
</dbReference>